<dbReference type="InterPro" id="IPR042100">
    <property type="entry name" value="Bug_dom1"/>
</dbReference>
<dbReference type="RefSeq" id="WP_115517025.1">
    <property type="nucleotide sequence ID" value="NZ_QRGO01000001.1"/>
</dbReference>
<dbReference type="Pfam" id="PF03401">
    <property type="entry name" value="TctC"/>
    <property type="match status" value="1"/>
</dbReference>
<protein>
    <submittedName>
        <fullName evidence="3">Tripartite tricarboxylate transporter substrate binding protein</fullName>
    </submittedName>
</protein>
<organism evidence="3 4">
    <name type="scientific">Undibacter mobilis</name>
    <dbReference type="NCBI Taxonomy" id="2292256"/>
    <lineage>
        <taxon>Bacteria</taxon>
        <taxon>Pseudomonadati</taxon>
        <taxon>Pseudomonadota</taxon>
        <taxon>Alphaproteobacteria</taxon>
        <taxon>Hyphomicrobiales</taxon>
        <taxon>Nitrobacteraceae</taxon>
        <taxon>Undibacter</taxon>
    </lineage>
</organism>
<dbReference type="Gene3D" id="3.40.190.150">
    <property type="entry name" value="Bordetella uptake gene, domain 1"/>
    <property type="match status" value="1"/>
</dbReference>
<reference evidence="4" key="1">
    <citation type="submission" date="2018-08" db="EMBL/GenBank/DDBJ databases">
        <authorList>
            <person name="Kim S.-J."/>
            <person name="Jung G.-Y."/>
        </authorList>
    </citation>
    <scope>NUCLEOTIDE SEQUENCE [LARGE SCALE GENOMIC DNA]</scope>
    <source>
        <strain evidence="4">GY_H</strain>
    </source>
</reference>
<evidence type="ECO:0000313" key="3">
    <source>
        <dbReference type="EMBL" id="RDV05001.1"/>
    </source>
</evidence>
<comment type="similarity">
    <text evidence="1">Belongs to the UPF0065 (bug) family.</text>
</comment>
<dbReference type="InterPro" id="IPR006311">
    <property type="entry name" value="TAT_signal"/>
</dbReference>
<dbReference type="Gene3D" id="3.40.190.10">
    <property type="entry name" value="Periplasmic binding protein-like II"/>
    <property type="match status" value="1"/>
</dbReference>
<comment type="caution">
    <text evidence="3">The sequence shown here is derived from an EMBL/GenBank/DDBJ whole genome shotgun (WGS) entry which is preliminary data.</text>
</comment>
<dbReference type="EMBL" id="QRGO01000001">
    <property type="protein sequence ID" value="RDV05001.1"/>
    <property type="molecule type" value="Genomic_DNA"/>
</dbReference>
<accession>A0A371BCB6</accession>
<dbReference type="SUPFAM" id="SSF53850">
    <property type="entry name" value="Periplasmic binding protein-like II"/>
    <property type="match status" value="1"/>
</dbReference>
<dbReference type="OrthoDB" id="7243230at2"/>
<dbReference type="CDD" id="cd07012">
    <property type="entry name" value="PBP2_Bug_TTT"/>
    <property type="match status" value="1"/>
</dbReference>
<keyword evidence="2" id="KW-0732">Signal</keyword>
<dbReference type="PANTHER" id="PTHR42928:SF5">
    <property type="entry name" value="BLR1237 PROTEIN"/>
    <property type="match status" value="1"/>
</dbReference>
<dbReference type="PIRSF" id="PIRSF017082">
    <property type="entry name" value="YflP"/>
    <property type="match status" value="1"/>
</dbReference>
<gene>
    <name evidence="3" type="ORF">DXH78_10760</name>
</gene>
<evidence type="ECO:0000313" key="4">
    <source>
        <dbReference type="Proteomes" id="UP000263993"/>
    </source>
</evidence>
<dbReference type="AlphaFoldDB" id="A0A371BCB6"/>
<feature type="signal peptide" evidence="2">
    <location>
        <begin position="1"/>
        <end position="32"/>
    </location>
</feature>
<evidence type="ECO:0000256" key="1">
    <source>
        <dbReference type="ARBA" id="ARBA00006987"/>
    </source>
</evidence>
<dbReference type="InterPro" id="IPR005064">
    <property type="entry name" value="BUG"/>
</dbReference>
<dbReference type="Proteomes" id="UP000263993">
    <property type="component" value="Unassembled WGS sequence"/>
</dbReference>
<sequence length="335" mass="35754">MTFEAGISRRSLLRSLAGGAAATALATAPALAEDYPAKPVTLVVPYGPGGATDTVGRAVADGLAKYWKKSVIVENKAGAGSNIGAEYVVHQKPNGYTMLVATDPALFLNEFVYKELPFSPEKDFEPVTHLMNVHSILVVSPSLKVNNLKDFIAKMKAEGSKYNYGSPGVGDGSHLGMEWLKNEAGGFEMTHIPYTGMGPAVQGMLSRDLHALIVSVVTAKQHIDSGKMIPIAVSGKKRAPGLPDVPTFAEQGFPQIRLGFAVGLLAPKGTPLELREQVAKGANAAFSDPEFQKKYVDTLGYEVIASTPQEFAAFIKTERENARRVVKLAGAEKLQ</sequence>
<keyword evidence="4" id="KW-1185">Reference proteome</keyword>
<proteinExistence type="inferred from homology"/>
<dbReference type="PANTHER" id="PTHR42928">
    <property type="entry name" value="TRICARBOXYLATE-BINDING PROTEIN"/>
    <property type="match status" value="1"/>
</dbReference>
<dbReference type="PROSITE" id="PS51318">
    <property type="entry name" value="TAT"/>
    <property type="match status" value="1"/>
</dbReference>
<feature type="chain" id="PRO_5016862027" evidence="2">
    <location>
        <begin position="33"/>
        <end position="335"/>
    </location>
</feature>
<name>A0A371BCB6_9BRAD</name>
<evidence type="ECO:0000256" key="2">
    <source>
        <dbReference type="SAM" id="SignalP"/>
    </source>
</evidence>